<name>A0A6J4KT64_9GAMM</name>
<gene>
    <name evidence="2" type="ORF">AVDCRST_MAG71-848</name>
</gene>
<feature type="region of interest" description="Disordered" evidence="1">
    <location>
        <begin position="260"/>
        <end position="285"/>
    </location>
</feature>
<sequence>DDRHQRCHTRTRSGPRPDRGAQCRADGNEQRCARAVFRTGRAGRGTPAGIRAQDPVPVVHEPRVPHAAGRDPEHGPAADRTAGRPADRGAGAAGHLHPGGRRRVERDGGRPARPRESRGRAHHRLARLVRADRPVFGAARHVQTARDQQRGRGAVRGARGRAADVLGQPESRADPAQLHLERLQVHRARHDHGIGARRGRHDPLLRRRHRHRYPRGGAGPAVRGLRAGPVRTQPQRARDRAGPVAVPALRGAARRVRGCGKHRGRGFHLPRGPTLHAATPGRGKC</sequence>
<feature type="region of interest" description="Disordered" evidence="1">
    <location>
        <begin position="140"/>
        <end position="164"/>
    </location>
</feature>
<evidence type="ECO:0000256" key="1">
    <source>
        <dbReference type="SAM" id="MobiDB-lite"/>
    </source>
</evidence>
<feature type="non-terminal residue" evidence="2">
    <location>
        <position position="1"/>
    </location>
</feature>
<accession>A0A6J4KT64</accession>
<organism evidence="2">
    <name type="scientific">uncultured Lysobacter sp</name>
    <dbReference type="NCBI Taxonomy" id="271060"/>
    <lineage>
        <taxon>Bacteria</taxon>
        <taxon>Pseudomonadati</taxon>
        <taxon>Pseudomonadota</taxon>
        <taxon>Gammaproteobacteria</taxon>
        <taxon>Lysobacterales</taxon>
        <taxon>Lysobacteraceae</taxon>
        <taxon>Lysobacter</taxon>
        <taxon>environmental samples</taxon>
    </lineage>
</organism>
<feature type="region of interest" description="Disordered" evidence="1">
    <location>
        <begin position="1"/>
        <end position="122"/>
    </location>
</feature>
<feature type="compositionally biased region" description="Basic residues" evidence="1">
    <location>
        <begin position="1"/>
        <end position="13"/>
    </location>
</feature>
<dbReference type="EMBL" id="CADCUA010000240">
    <property type="protein sequence ID" value="CAA9313563.1"/>
    <property type="molecule type" value="Genomic_DNA"/>
</dbReference>
<feature type="compositionally biased region" description="Basic and acidic residues" evidence="1">
    <location>
        <begin position="15"/>
        <end position="32"/>
    </location>
</feature>
<feature type="non-terminal residue" evidence="2">
    <location>
        <position position="285"/>
    </location>
</feature>
<feature type="compositionally biased region" description="Low complexity" evidence="1">
    <location>
        <begin position="38"/>
        <end position="59"/>
    </location>
</feature>
<protein>
    <submittedName>
        <fullName evidence="2">SigmaB asociated two-component system sensor protein</fullName>
    </submittedName>
</protein>
<feature type="compositionally biased region" description="Basic and acidic residues" evidence="1">
    <location>
        <begin position="60"/>
        <end position="87"/>
    </location>
</feature>
<feature type="compositionally biased region" description="Basic and acidic residues" evidence="1">
    <location>
        <begin position="102"/>
        <end position="119"/>
    </location>
</feature>
<evidence type="ECO:0000313" key="2">
    <source>
        <dbReference type="EMBL" id="CAA9313563.1"/>
    </source>
</evidence>
<dbReference type="AlphaFoldDB" id="A0A6J4KT64"/>
<proteinExistence type="predicted"/>
<reference evidence="2" key="1">
    <citation type="submission" date="2020-02" db="EMBL/GenBank/DDBJ databases">
        <authorList>
            <person name="Meier V. D."/>
        </authorList>
    </citation>
    <scope>NUCLEOTIDE SEQUENCE</scope>
    <source>
        <strain evidence="2">AVDCRST_MAG71</strain>
    </source>
</reference>